<dbReference type="AlphaFoldDB" id="A0A6M3K7N2"/>
<dbReference type="Gene3D" id="1.10.150.20">
    <property type="entry name" value="5' to 3' exonuclease, C-terminal subdomain"/>
    <property type="match status" value="1"/>
</dbReference>
<dbReference type="InterPro" id="IPR011260">
    <property type="entry name" value="RNAP_asu_C"/>
</dbReference>
<sequence>MKRKLNLTDPVSSLNLSTRIVNCLNNSKHCISYEINTIDDILKTGKIKLLSMKHFGKKSFNEIETALFMAGIENPFGKKQSNLRKKVKEIFKKWCNAL</sequence>
<evidence type="ECO:0000313" key="2">
    <source>
        <dbReference type="EMBL" id="QJA77800.1"/>
    </source>
</evidence>
<evidence type="ECO:0000259" key="1">
    <source>
        <dbReference type="Pfam" id="PF03118"/>
    </source>
</evidence>
<accession>A0A6M3K7N2</accession>
<dbReference type="GO" id="GO:0003677">
    <property type="term" value="F:DNA binding"/>
    <property type="evidence" value="ECO:0007669"/>
    <property type="project" value="InterPro"/>
</dbReference>
<name>A0A6M3K7N2_9ZZZZ</name>
<dbReference type="GO" id="GO:0006351">
    <property type="term" value="P:DNA-templated transcription"/>
    <property type="evidence" value="ECO:0007669"/>
    <property type="project" value="InterPro"/>
</dbReference>
<gene>
    <name evidence="2" type="ORF">MM415A01210_0009</name>
</gene>
<feature type="domain" description="RNA polymerase alpha subunit C-terminal" evidence="1">
    <location>
        <begin position="6"/>
        <end position="67"/>
    </location>
</feature>
<dbReference type="Pfam" id="PF03118">
    <property type="entry name" value="RNA_pol_A_CTD"/>
    <property type="match status" value="1"/>
</dbReference>
<dbReference type="GO" id="GO:0003899">
    <property type="term" value="F:DNA-directed RNA polymerase activity"/>
    <property type="evidence" value="ECO:0007669"/>
    <property type="project" value="InterPro"/>
</dbReference>
<protein>
    <submittedName>
        <fullName evidence="2">Putative RNA polymerase</fullName>
    </submittedName>
</protein>
<proteinExistence type="predicted"/>
<dbReference type="SUPFAM" id="SSF47789">
    <property type="entry name" value="C-terminal domain of RNA polymerase alpha subunit"/>
    <property type="match status" value="1"/>
</dbReference>
<organism evidence="2">
    <name type="scientific">viral metagenome</name>
    <dbReference type="NCBI Taxonomy" id="1070528"/>
    <lineage>
        <taxon>unclassified sequences</taxon>
        <taxon>metagenomes</taxon>
        <taxon>organismal metagenomes</taxon>
    </lineage>
</organism>
<dbReference type="EMBL" id="MT142303">
    <property type="protein sequence ID" value="QJA77800.1"/>
    <property type="molecule type" value="Genomic_DNA"/>
</dbReference>
<reference evidence="2" key="1">
    <citation type="submission" date="2020-03" db="EMBL/GenBank/DDBJ databases">
        <title>The deep terrestrial virosphere.</title>
        <authorList>
            <person name="Holmfeldt K."/>
            <person name="Nilsson E."/>
            <person name="Simone D."/>
            <person name="Lopez-Fernandez M."/>
            <person name="Wu X."/>
            <person name="de Brujin I."/>
            <person name="Lundin D."/>
            <person name="Andersson A."/>
            <person name="Bertilsson S."/>
            <person name="Dopson M."/>
        </authorList>
    </citation>
    <scope>NUCLEOTIDE SEQUENCE</scope>
    <source>
        <strain evidence="2">MM415A01210</strain>
    </source>
</reference>